<evidence type="ECO:0000259" key="1">
    <source>
        <dbReference type="Pfam" id="PF01408"/>
    </source>
</evidence>
<dbReference type="SUPFAM" id="SSF51735">
    <property type="entry name" value="NAD(P)-binding Rossmann-fold domains"/>
    <property type="match status" value="1"/>
</dbReference>
<dbReference type="PANTHER" id="PTHR43249:SF1">
    <property type="entry name" value="D-GLUCOSIDE 3-DEHYDROGENASE"/>
    <property type="match status" value="1"/>
</dbReference>
<name>X1JEW9_9ZZZZ</name>
<dbReference type="InterPro" id="IPR052515">
    <property type="entry name" value="Gfo/Idh/MocA_Oxidoreductase"/>
</dbReference>
<sequence>WKKMIENEELDVISICTPNYLHALTVLKAIDKNSHILCEKPIAISQKERYNYPRCSYLYKRYYNLFH</sequence>
<dbReference type="InterPro" id="IPR036291">
    <property type="entry name" value="NAD(P)-bd_dom_sf"/>
</dbReference>
<dbReference type="Gene3D" id="3.40.50.720">
    <property type="entry name" value="NAD(P)-binding Rossmann-like Domain"/>
    <property type="match status" value="1"/>
</dbReference>
<comment type="caution">
    <text evidence="2">The sequence shown here is derived from an EMBL/GenBank/DDBJ whole genome shotgun (WGS) entry which is preliminary data.</text>
</comment>
<accession>X1JEW9</accession>
<reference evidence="2" key="1">
    <citation type="journal article" date="2014" name="Front. Microbiol.">
        <title>High frequency of phylogenetically diverse reductive dehalogenase-homologous genes in deep subseafloor sedimentary metagenomes.</title>
        <authorList>
            <person name="Kawai M."/>
            <person name="Futagami T."/>
            <person name="Toyoda A."/>
            <person name="Takaki Y."/>
            <person name="Nishi S."/>
            <person name="Hori S."/>
            <person name="Arai W."/>
            <person name="Tsubouchi T."/>
            <person name="Morono Y."/>
            <person name="Uchiyama I."/>
            <person name="Ito T."/>
            <person name="Fujiyama A."/>
            <person name="Inagaki F."/>
            <person name="Takami H."/>
        </authorList>
    </citation>
    <scope>NUCLEOTIDE SEQUENCE</scope>
    <source>
        <strain evidence="2">Expedition CK06-06</strain>
    </source>
</reference>
<dbReference type="PANTHER" id="PTHR43249">
    <property type="entry name" value="UDP-N-ACETYL-2-AMINO-2-DEOXY-D-GLUCURONATE OXIDASE"/>
    <property type="match status" value="1"/>
</dbReference>
<feature type="domain" description="Gfo/Idh/MocA-like oxidoreductase N-terminal" evidence="1">
    <location>
        <begin position="2"/>
        <end position="47"/>
    </location>
</feature>
<evidence type="ECO:0000313" key="2">
    <source>
        <dbReference type="EMBL" id="GAH92517.1"/>
    </source>
</evidence>
<dbReference type="EMBL" id="BARU01045355">
    <property type="protein sequence ID" value="GAH92517.1"/>
    <property type="molecule type" value="Genomic_DNA"/>
</dbReference>
<dbReference type="GO" id="GO:0000166">
    <property type="term" value="F:nucleotide binding"/>
    <property type="evidence" value="ECO:0007669"/>
    <property type="project" value="InterPro"/>
</dbReference>
<dbReference type="AlphaFoldDB" id="X1JEW9"/>
<gene>
    <name evidence="2" type="ORF">S03H2_68854</name>
</gene>
<proteinExistence type="predicted"/>
<organism evidence="2">
    <name type="scientific">marine sediment metagenome</name>
    <dbReference type="NCBI Taxonomy" id="412755"/>
    <lineage>
        <taxon>unclassified sequences</taxon>
        <taxon>metagenomes</taxon>
        <taxon>ecological metagenomes</taxon>
    </lineage>
</organism>
<feature type="non-terminal residue" evidence="2">
    <location>
        <position position="1"/>
    </location>
</feature>
<dbReference type="InterPro" id="IPR000683">
    <property type="entry name" value="Gfo/Idh/MocA-like_OxRdtase_N"/>
</dbReference>
<protein>
    <recommendedName>
        <fullName evidence="1">Gfo/Idh/MocA-like oxidoreductase N-terminal domain-containing protein</fullName>
    </recommendedName>
</protein>
<dbReference type="Pfam" id="PF01408">
    <property type="entry name" value="GFO_IDH_MocA"/>
    <property type="match status" value="1"/>
</dbReference>